<dbReference type="Proteomes" id="UP001219537">
    <property type="component" value="Chromosome 2"/>
</dbReference>
<dbReference type="Gene3D" id="1.10.287.950">
    <property type="entry name" value="Methyl-accepting chemotaxis protein"/>
    <property type="match status" value="1"/>
</dbReference>
<dbReference type="FunFam" id="1.10.287.950:FF:000001">
    <property type="entry name" value="Methyl-accepting chemotaxis sensory transducer"/>
    <property type="match status" value="1"/>
</dbReference>
<dbReference type="CDD" id="cd06225">
    <property type="entry name" value="HAMP"/>
    <property type="match status" value="1"/>
</dbReference>
<dbReference type="GO" id="GO:0007165">
    <property type="term" value="P:signal transduction"/>
    <property type="evidence" value="ECO:0007669"/>
    <property type="project" value="UniProtKB-KW"/>
</dbReference>
<comment type="similarity">
    <text evidence="3">Belongs to the methyl-accepting chemotaxis (MCP) protein family.</text>
</comment>
<name>A0AAQ3B2X4_9VIBR</name>
<dbReference type="GO" id="GO:0006935">
    <property type="term" value="P:chemotaxis"/>
    <property type="evidence" value="ECO:0007669"/>
    <property type="project" value="UniProtKB-ARBA"/>
</dbReference>
<evidence type="ECO:0000259" key="7">
    <source>
        <dbReference type="PROSITE" id="PS50885"/>
    </source>
</evidence>
<proteinExistence type="inferred from homology"/>
<evidence type="ECO:0000256" key="1">
    <source>
        <dbReference type="ARBA" id="ARBA00004370"/>
    </source>
</evidence>
<keyword evidence="2 4" id="KW-0807">Transducer</keyword>
<evidence type="ECO:0000256" key="3">
    <source>
        <dbReference type="ARBA" id="ARBA00029447"/>
    </source>
</evidence>
<dbReference type="SMART" id="SM00283">
    <property type="entry name" value="MA"/>
    <property type="match status" value="1"/>
</dbReference>
<comment type="subcellular location">
    <subcellularLocation>
        <location evidence="1">Membrane</location>
    </subcellularLocation>
</comment>
<dbReference type="RefSeq" id="WP_274291516.1">
    <property type="nucleotide sequence ID" value="NZ_CP117989.1"/>
</dbReference>
<gene>
    <name evidence="8" type="ORF">PUN50_24285</name>
</gene>
<dbReference type="Pfam" id="PF00015">
    <property type="entry name" value="MCPsignal"/>
    <property type="match status" value="1"/>
</dbReference>
<evidence type="ECO:0000256" key="2">
    <source>
        <dbReference type="ARBA" id="ARBA00023224"/>
    </source>
</evidence>
<evidence type="ECO:0000256" key="5">
    <source>
        <dbReference type="SAM" id="Phobius"/>
    </source>
</evidence>
<protein>
    <submittedName>
        <fullName evidence="8">Methyl-accepting chemotaxis protein</fullName>
    </submittedName>
</protein>
<accession>A0AAQ3B2X4</accession>
<organism evidence="8 9">
    <name type="scientific">Vibrio campbellii</name>
    <dbReference type="NCBI Taxonomy" id="680"/>
    <lineage>
        <taxon>Bacteria</taxon>
        <taxon>Pseudomonadati</taxon>
        <taxon>Pseudomonadota</taxon>
        <taxon>Gammaproteobacteria</taxon>
        <taxon>Vibrionales</taxon>
        <taxon>Vibrionaceae</taxon>
        <taxon>Vibrio</taxon>
    </lineage>
</organism>
<keyword evidence="5" id="KW-0472">Membrane</keyword>
<dbReference type="Pfam" id="PF00672">
    <property type="entry name" value="HAMP"/>
    <property type="match status" value="1"/>
</dbReference>
<feature type="domain" description="Methyl-accepting transducer" evidence="6">
    <location>
        <begin position="393"/>
        <end position="629"/>
    </location>
</feature>
<feature type="domain" description="HAMP" evidence="7">
    <location>
        <begin position="335"/>
        <end position="388"/>
    </location>
</feature>
<sequence length="666" mass="72378">MNLTISGKLQLSFVLLAVLFMASAVFTYRNVTTVEQYASSLLKSDLPTVDTSRGIQQSVQASLSSIRAYMLLGGDEEASARLSEDVRNIMASTDESLPTLQALISEQDFQAIQSQWDAVKVSLNKLIELSHSDENLPAHNLFINEAAPIAEVALDQLQSLINEESGNPFGGDRKRLFKVYADSYTSLANALSALRDFLLYGQQDHLDKYHDLIKYHNQSVAEIDSKLDRLTDNDQSLWSLFKEMQQLYFPLAEQVIALRQSPEWNESNLLMANELLPAADALDQSLETIVLAQQSRADQSGQGINQSIKNVLTTMLIAAALVLFAAIAISKYMGNTIGRRVKNLSERAKTIASGDVSQPPLTVVGKDELADLTDSINRMNQSLASIVAGVSEKANQVDTSMGALLKSAQVTSSNVEQQQTSIVEMGSQLDEIALAARNTLDQANQSVQKLSDSKGEIEQGRDALEQNKVTMESLHGSIETASTQVTQLSKESEAIGRVTEVIEGLAEQTNLLALNAAIEAARAGDQGRGFAVVADEVRMLATRTTQSTTEINGIINAIQRSTNSVVEEIEHSQSLAEQGAEHIEKAVIRLLATTEQIGSLNEQMAELAAAAEQQSHATNSITGLMSDITQSVDEVSNNSQRASETSLQVKEQVTELNQQMATFKTA</sequence>
<dbReference type="InterPro" id="IPR004089">
    <property type="entry name" value="MCPsignal_dom"/>
</dbReference>
<dbReference type="Pfam" id="PF12729">
    <property type="entry name" value="4HB_MCP_1"/>
    <property type="match status" value="1"/>
</dbReference>
<dbReference type="InterPro" id="IPR024478">
    <property type="entry name" value="HlyB_4HB_MCP"/>
</dbReference>
<dbReference type="PROSITE" id="PS50111">
    <property type="entry name" value="CHEMOTAXIS_TRANSDUC_2"/>
    <property type="match status" value="1"/>
</dbReference>
<dbReference type="SMART" id="SM00304">
    <property type="entry name" value="HAMP"/>
    <property type="match status" value="1"/>
</dbReference>
<dbReference type="AlphaFoldDB" id="A0AAQ3B2X4"/>
<evidence type="ECO:0000259" key="6">
    <source>
        <dbReference type="PROSITE" id="PS50111"/>
    </source>
</evidence>
<dbReference type="GO" id="GO:0016020">
    <property type="term" value="C:membrane"/>
    <property type="evidence" value="ECO:0007669"/>
    <property type="project" value="UniProtKB-SubCell"/>
</dbReference>
<reference evidence="8" key="1">
    <citation type="submission" date="2023-02" db="EMBL/GenBank/DDBJ databases">
        <title>Isolation, identification, and genome analysis of Vibrio campbellii in the Penaeus vannamei larvae stage.</title>
        <authorList>
            <person name="Huang T."/>
            <person name="Zhang B."/>
        </authorList>
    </citation>
    <scope>NUCLEOTIDE SEQUENCE</scope>
    <source>
        <strain evidence="8">20220413_1</strain>
    </source>
</reference>
<dbReference type="SUPFAM" id="SSF58104">
    <property type="entry name" value="Methyl-accepting chemotaxis protein (MCP) signaling domain"/>
    <property type="match status" value="1"/>
</dbReference>
<keyword evidence="5" id="KW-0812">Transmembrane</keyword>
<dbReference type="PROSITE" id="PS50885">
    <property type="entry name" value="HAMP"/>
    <property type="match status" value="1"/>
</dbReference>
<evidence type="ECO:0000313" key="9">
    <source>
        <dbReference type="Proteomes" id="UP001219537"/>
    </source>
</evidence>
<dbReference type="Gene3D" id="6.10.340.10">
    <property type="match status" value="1"/>
</dbReference>
<keyword evidence="5" id="KW-1133">Transmembrane helix</keyword>
<feature type="transmembrane region" description="Helical" evidence="5">
    <location>
        <begin position="311"/>
        <end position="330"/>
    </location>
</feature>
<dbReference type="PANTHER" id="PTHR32089">
    <property type="entry name" value="METHYL-ACCEPTING CHEMOTAXIS PROTEIN MCPB"/>
    <property type="match status" value="1"/>
</dbReference>
<dbReference type="PANTHER" id="PTHR32089:SF112">
    <property type="entry name" value="LYSOZYME-LIKE PROTEIN-RELATED"/>
    <property type="match status" value="1"/>
</dbReference>
<dbReference type="EMBL" id="CP117989">
    <property type="protein sequence ID" value="WDG10491.1"/>
    <property type="molecule type" value="Genomic_DNA"/>
</dbReference>
<dbReference type="InterPro" id="IPR003660">
    <property type="entry name" value="HAMP_dom"/>
</dbReference>
<evidence type="ECO:0000256" key="4">
    <source>
        <dbReference type="PROSITE-ProRule" id="PRU00284"/>
    </source>
</evidence>
<evidence type="ECO:0000313" key="8">
    <source>
        <dbReference type="EMBL" id="WDG10491.1"/>
    </source>
</evidence>